<dbReference type="InterPro" id="IPR020556">
    <property type="entry name" value="Amidase_CS"/>
</dbReference>
<dbReference type="InterPro" id="IPR000120">
    <property type="entry name" value="Amidase"/>
</dbReference>
<evidence type="ECO:0000259" key="1">
    <source>
        <dbReference type="Pfam" id="PF01425"/>
    </source>
</evidence>
<gene>
    <name evidence="2" type="ORF">GCM10023320_25540</name>
</gene>
<accession>A0ABP9NGX4</accession>
<reference evidence="3" key="1">
    <citation type="journal article" date="2019" name="Int. J. Syst. Evol. Microbiol.">
        <title>The Global Catalogue of Microorganisms (GCM) 10K type strain sequencing project: providing services to taxonomists for standard genome sequencing and annotation.</title>
        <authorList>
            <consortium name="The Broad Institute Genomics Platform"/>
            <consortium name="The Broad Institute Genome Sequencing Center for Infectious Disease"/>
            <person name="Wu L."/>
            <person name="Ma J."/>
        </authorList>
    </citation>
    <scope>NUCLEOTIDE SEQUENCE [LARGE SCALE GENOMIC DNA]</scope>
    <source>
        <strain evidence="3">JCM 18302</strain>
    </source>
</reference>
<sequence length="458" mass="47002">MTGELADLPLVGIRDALAAGEVSATEVVDAALERADRFAGSNLFVTPLADRAREAAVAADRALAAGAPPGPLHGVPVTVKDNIDMAGLTTTAGSPVLADRVAVADAPAVARSEAAGAIVLGKTNLHELAFGSTSINPFHGTVPNPWCPDRIAGGSSGGSAAAVALGVGYASLGTDAAGSVRMPASCCGLVGLKPTHGLVPLRGVAPTSMEHIDHVGVLARTVADARAVLEVLAGPDPDDPHSSSRRAAPAAARADLRGVRIGVPADWFWSDLDPRVEEAARDALDLAAGAGARLVPVPMGVGHLVPLLRVAMFAEAYVFHQPTLDAHPERYSPELRHRLLAGRYVLAQDYIRALRARRLVVEAMRAALSEADVLAMPTLPVLPPLLADCEPGSPAVAPLPRNTAVVNQSGHPAISLPMGRAAGVPMGLQLVGRDHDDLGLLAVAEVVERLVGFSPAPP</sequence>
<dbReference type="Gene3D" id="3.90.1300.10">
    <property type="entry name" value="Amidase signature (AS) domain"/>
    <property type="match status" value="1"/>
</dbReference>
<dbReference type="Pfam" id="PF01425">
    <property type="entry name" value="Amidase"/>
    <property type="match status" value="1"/>
</dbReference>
<feature type="domain" description="Amidase" evidence="1">
    <location>
        <begin position="26"/>
        <end position="440"/>
    </location>
</feature>
<protein>
    <submittedName>
        <fullName evidence="2">Amidase</fullName>
    </submittedName>
</protein>
<dbReference type="InterPro" id="IPR023631">
    <property type="entry name" value="Amidase_dom"/>
</dbReference>
<dbReference type="EMBL" id="BAABJO010000008">
    <property type="protein sequence ID" value="GAA5119580.1"/>
    <property type="molecule type" value="Genomic_DNA"/>
</dbReference>
<dbReference type="RefSeq" id="WP_345605178.1">
    <property type="nucleotide sequence ID" value="NZ_BAABJO010000008.1"/>
</dbReference>
<proteinExistence type="predicted"/>
<dbReference type="InterPro" id="IPR036928">
    <property type="entry name" value="AS_sf"/>
</dbReference>
<dbReference type="SUPFAM" id="SSF75304">
    <property type="entry name" value="Amidase signature (AS) enzymes"/>
    <property type="match status" value="1"/>
</dbReference>
<keyword evidence="3" id="KW-1185">Reference proteome</keyword>
<organism evidence="2 3">
    <name type="scientific">Pseudonocardia adelaidensis</name>
    <dbReference type="NCBI Taxonomy" id="648754"/>
    <lineage>
        <taxon>Bacteria</taxon>
        <taxon>Bacillati</taxon>
        <taxon>Actinomycetota</taxon>
        <taxon>Actinomycetes</taxon>
        <taxon>Pseudonocardiales</taxon>
        <taxon>Pseudonocardiaceae</taxon>
        <taxon>Pseudonocardia</taxon>
    </lineage>
</organism>
<evidence type="ECO:0000313" key="3">
    <source>
        <dbReference type="Proteomes" id="UP001500804"/>
    </source>
</evidence>
<dbReference type="PANTHER" id="PTHR11895">
    <property type="entry name" value="TRANSAMIDASE"/>
    <property type="match status" value="1"/>
</dbReference>
<dbReference type="Proteomes" id="UP001500804">
    <property type="component" value="Unassembled WGS sequence"/>
</dbReference>
<dbReference type="PROSITE" id="PS00571">
    <property type="entry name" value="AMIDASES"/>
    <property type="match status" value="1"/>
</dbReference>
<evidence type="ECO:0000313" key="2">
    <source>
        <dbReference type="EMBL" id="GAA5119580.1"/>
    </source>
</evidence>
<dbReference type="PANTHER" id="PTHR11895:SF176">
    <property type="entry name" value="AMIDASE AMID-RELATED"/>
    <property type="match status" value="1"/>
</dbReference>
<name>A0ABP9NGX4_9PSEU</name>
<comment type="caution">
    <text evidence="2">The sequence shown here is derived from an EMBL/GenBank/DDBJ whole genome shotgun (WGS) entry which is preliminary data.</text>
</comment>